<reference evidence="12" key="1">
    <citation type="submission" date="2019-12" db="EMBL/GenBank/DDBJ databases">
        <authorList>
            <person name="Huang Y."/>
            <person name="Qi L."/>
            <person name="Wang X."/>
        </authorList>
    </citation>
    <scope>NUCLEOTIDE SEQUENCE</scope>
</reference>
<dbReference type="Gene3D" id="1.10.287.3510">
    <property type="match status" value="1"/>
</dbReference>
<comment type="subcellular location">
    <subcellularLocation>
        <location evidence="1">Membrane</location>
        <topology evidence="1">Multi-pass membrane protein</topology>
    </subcellularLocation>
</comment>
<evidence type="ECO:0000256" key="2">
    <source>
        <dbReference type="ARBA" id="ARBA00010519"/>
    </source>
</evidence>
<evidence type="ECO:0000256" key="6">
    <source>
        <dbReference type="ARBA" id="ARBA00022989"/>
    </source>
</evidence>
<dbReference type="InterPro" id="IPR039428">
    <property type="entry name" value="NUOK/Mnh_C1-like"/>
</dbReference>
<organism evidence="12">
    <name type="scientific">Habrobracon hebetor</name>
    <dbReference type="NCBI Taxonomy" id="69819"/>
    <lineage>
        <taxon>Eukaryota</taxon>
        <taxon>Metazoa</taxon>
        <taxon>Ecdysozoa</taxon>
        <taxon>Arthropoda</taxon>
        <taxon>Hexapoda</taxon>
        <taxon>Insecta</taxon>
        <taxon>Pterygota</taxon>
        <taxon>Neoptera</taxon>
        <taxon>Endopterygota</taxon>
        <taxon>Hymenoptera</taxon>
        <taxon>Apocrita</taxon>
        <taxon>Ichneumonoidea</taxon>
        <taxon>Braconidae</taxon>
        <taxon>Braconinae</taxon>
        <taxon>Habrobracon</taxon>
    </lineage>
</organism>
<sequence length="93" mass="11287">MMKIILILFFISIFMTIFFYKHILLNLISLEFLMINLFMNIYYTLNYLNMNFYFFNLFLTISICEGVMGLSILVYMMRNTGNDYSKILNLIKW</sequence>
<evidence type="ECO:0000256" key="9">
    <source>
        <dbReference type="ARBA" id="ARBA00031586"/>
    </source>
</evidence>
<gene>
    <name evidence="12" type="primary">ND4L</name>
</gene>
<dbReference type="GO" id="GO:0016020">
    <property type="term" value="C:membrane"/>
    <property type="evidence" value="ECO:0007669"/>
    <property type="project" value="UniProtKB-SubCell"/>
</dbReference>
<evidence type="ECO:0000256" key="3">
    <source>
        <dbReference type="ARBA" id="ARBA00016612"/>
    </source>
</evidence>
<keyword evidence="4 11" id="KW-0812">Transmembrane</keyword>
<keyword evidence="5" id="KW-1278">Translocase</keyword>
<feature type="transmembrane region" description="Helical" evidence="11">
    <location>
        <begin position="53"/>
        <end position="76"/>
    </location>
</feature>
<proteinExistence type="inferred from homology"/>
<protein>
    <recommendedName>
        <fullName evidence="3">NADH-ubiquinone oxidoreductase chain 4L</fullName>
    </recommendedName>
    <alternativeName>
        <fullName evidence="9">NADH dehydrogenase subunit 4L</fullName>
    </alternativeName>
</protein>
<dbReference type="GO" id="GO:0008137">
    <property type="term" value="F:NADH dehydrogenase (ubiquinone) activity"/>
    <property type="evidence" value="ECO:0007669"/>
    <property type="project" value="UniProtKB-EC"/>
</dbReference>
<dbReference type="Pfam" id="PF00420">
    <property type="entry name" value="Oxidored_q2"/>
    <property type="match status" value="1"/>
</dbReference>
<keyword evidence="6 11" id="KW-1133">Transmembrane helix</keyword>
<keyword evidence="8 11" id="KW-0472">Membrane</keyword>
<comment type="similarity">
    <text evidence="2">Belongs to the complex I subunit 4L family.</text>
</comment>
<evidence type="ECO:0000256" key="1">
    <source>
        <dbReference type="ARBA" id="ARBA00004141"/>
    </source>
</evidence>
<dbReference type="AlphaFoldDB" id="A0A7D5DSE8"/>
<evidence type="ECO:0000256" key="11">
    <source>
        <dbReference type="SAM" id="Phobius"/>
    </source>
</evidence>
<geneLocation type="mitochondrion" evidence="12"/>
<evidence type="ECO:0000256" key="5">
    <source>
        <dbReference type="ARBA" id="ARBA00022967"/>
    </source>
</evidence>
<comment type="catalytic activity">
    <reaction evidence="10">
        <text>a ubiquinone + NADH + 5 H(+)(in) = a ubiquinol + NAD(+) + 4 H(+)(out)</text>
        <dbReference type="Rhea" id="RHEA:29091"/>
        <dbReference type="Rhea" id="RHEA-COMP:9565"/>
        <dbReference type="Rhea" id="RHEA-COMP:9566"/>
        <dbReference type="ChEBI" id="CHEBI:15378"/>
        <dbReference type="ChEBI" id="CHEBI:16389"/>
        <dbReference type="ChEBI" id="CHEBI:17976"/>
        <dbReference type="ChEBI" id="CHEBI:57540"/>
        <dbReference type="ChEBI" id="CHEBI:57945"/>
        <dbReference type="EC" id="7.1.1.2"/>
    </reaction>
</comment>
<evidence type="ECO:0000313" key="12">
    <source>
        <dbReference type="EMBL" id="QKZ95166.1"/>
    </source>
</evidence>
<feature type="transmembrane region" description="Helical" evidence="11">
    <location>
        <begin position="7"/>
        <end position="33"/>
    </location>
</feature>
<evidence type="ECO:0000256" key="4">
    <source>
        <dbReference type="ARBA" id="ARBA00022692"/>
    </source>
</evidence>
<evidence type="ECO:0000256" key="10">
    <source>
        <dbReference type="ARBA" id="ARBA00049551"/>
    </source>
</evidence>
<evidence type="ECO:0000256" key="8">
    <source>
        <dbReference type="ARBA" id="ARBA00023136"/>
    </source>
</evidence>
<reference evidence="12" key="2">
    <citation type="journal article" date="2020" name="Mitochondrial DNA Part B Resour">
        <title>Sequencing and analysis of the complete mitochondrial genome of Habrobracon hebetor (Hymenoptera: Braconidae).</title>
        <authorList>
            <person name="Huang Y.-X."/>
            <person name="Qi L.-Q."/>
            <person name="Zhang Y.-Z."/>
            <person name="Jin X.-X."/>
            <person name="Wang X."/>
        </authorList>
    </citation>
    <scope>NUCLEOTIDE SEQUENCE</scope>
</reference>
<evidence type="ECO:0000256" key="7">
    <source>
        <dbReference type="ARBA" id="ARBA00023027"/>
    </source>
</evidence>
<accession>A0A7D5DSE8</accession>
<keyword evidence="12" id="KW-0496">Mitochondrion</keyword>
<name>A0A7D5DSE8_9HYME</name>
<keyword evidence="7" id="KW-0520">NAD</keyword>
<dbReference type="EMBL" id="MN842279">
    <property type="protein sequence ID" value="QKZ95166.1"/>
    <property type="molecule type" value="Genomic_DNA"/>
</dbReference>